<dbReference type="AlphaFoldDB" id="A0AAV7MT85"/>
<evidence type="ECO:0000313" key="2">
    <source>
        <dbReference type="EMBL" id="KAJ1106782.1"/>
    </source>
</evidence>
<dbReference type="Proteomes" id="UP001066276">
    <property type="component" value="Chromosome 9"/>
</dbReference>
<protein>
    <submittedName>
        <fullName evidence="2">Uncharacterized protein</fullName>
    </submittedName>
</protein>
<sequence>MIPLLLPFGGSLLANSGPLAPRRSPSASGRAPPERDGSEPVSGRRARRAAAHGVRRRPPPTPGPAPYLFRAARENGRGPARSDKQRRQQTLRPAQGAGNT</sequence>
<feature type="compositionally biased region" description="Basic and acidic residues" evidence="1">
    <location>
        <begin position="71"/>
        <end position="86"/>
    </location>
</feature>
<dbReference type="EMBL" id="JANPWB010000013">
    <property type="protein sequence ID" value="KAJ1106782.1"/>
    <property type="molecule type" value="Genomic_DNA"/>
</dbReference>
<keyword evidence="3" id="KW-1185">Reference proteome</keyword>
<reference evidence="2" key="1">
    <citation type="journal article" date="2022" name="bioRxiv">
        <title>Sequencing and chromosome-scale assembly of the giantPleurodeles waltlgenome.</title>
        <authorList>
            <person name="Brown T."/>
            <person name="Elewa A."/>
            <person name="Iarovenko S."/>
            <person name="Subramanian E."/>
            <person name="Araus A.J."/>
            <person name="Petzold A."/>
            <person name="Susuki M."/>
            <person name="Suzuki K.-i.T."/>
            <person name="Hayashi T."/>
            <person name="Toyoda A."/>
            <person name="Oliveira C."/>
            <person name="Osipova E."/>
            <person name="Leigh N.D."/>
            <person name="Simon A."/>
            <person name="Yun M.H."/>
        </authorList>
    </citation>
    <scope>NUCLEOTIDE SEQUENCE</scope>
    <source>
        <strain evidence="2">20211129_DDA</strain>
        <tissue evidence="2">Liver</tissue>
    </source>
</reference>
<evidence type="ECO:0000313" key="3">
    <source>
        <dbReference type="Proteomes" id="UP001066276"/>
    </source>
</evidence>
<accession>A0AAV7MT85</accession>
<comment type="caution">
    <text evidence="2">The sequence shown here is derived from an EMBL/GenBank/DDBJ whole genome shotgun (WGS) entry which is preliminary data.</text>
</comment>
<evidence type="ECO:0000256" key="1">
    <source>
        <dbReference type="SAM" id="MobiDB-lite"/>
    </source>
</evidence>
<feature type="compositionally biased region" description="Polar residues" evidence="1">
    <location>
        <begin position="88"/>
        <end position="100"/>
    </location>
</feature>
<name>A0AAV7MT85_PLEWA</name>
<feature type="compositionally biased region" description="Basic residues" evidence="1">
    <location>
        <begin position="44"/>
        <end position="58"/>
    </location>
</feature>
<organism evidence="2 3">
    <name type="scientific">Pleurodeles waltl</name>
    <name type="common">Iberian ribbed newt</name>
    <dbReference type="NCBI Taxonomy" id="8319"/>
    <lineage>
        <taxon>Eukaryota</taxon>
        <taxon>Metazoa</taxon>
        <taxon>Chordata</taxon>
        <taxon>Craniata</taxon>
        <taxon>Vertebrata</taxon>
        <taxon>Euteleostomi</taxon>
        <taxon>Amphibia</taxon>
        <taxon>Batrachia</taxon>
        <taxon>Caudata</taxon>
        <taxon>Salamandroidea</taxon>
        <taxon>Salamandridae</taxon>
        <taxon>Pleurodelinae</taxon>
        <taxon>Pleurodeles</taxon>
    </lineage>
</organism>
<proteinExistence type="predicted"/>
<gene>
    <name evidence="2" type="ORF">NDU88_004180</name>
</gene>
<feature type="region of interest" description="Disordered" evidence="1">
    <location>
        <begin position="1"/>
        <end position="100"/>
    </location>
</feature>